<dbReference type="RefSeq" id="WP_013568763.1">
    <property type="nucleotide sequence ID" value="NC_014963.1"/>
</dbReference>
<gene>
    <name evidence="2" type="ordered locus">AciPR4_2228</name>
</gene>
<keyword evidence="1" id="KW-0732">Signal</keyword>
<reference evidence="2 3" key="1">
    <citation type="journal article" date="2012" name="Stand. Genomic Sci.">
        <title>Complete genome sequence of Terriglobus saanensis type strain SP1PR4(T), an Acidobacteria from tundra soil.</title>
        <authorList>
            <person name="Rawat S.R."/>
            <person name="Mannisto M.K."/>
            <person name="Starovoytov V."/>
            <person name="Goodwin L."/>
            <person name="Nolan M."/>
            <person name="Hauser L."/>
            <person name="Land M."/>
            <person name="Davenport K.W."/>
            <person name="Woyke T."/>
            <person name="Haggblom M.M."/>
        </authorList>
    </citation>
    <scope>NUCLEOTIDE SEQUENCE</scope>
    <source>
        <strain evidence="3">ATCC BAA-1853 / DSM 23119 / SP1PR4</strain>
    </source>
</reference>
<feature type="chain" id="PRO_5003228843" description="Secreted protein" evidence="1">
    <location>
        <begin position="22"/>
        <end position="334"/>
    </location>
</feature>
<dbReference type="eggNOG" id="COG0584">
    <property type="taxonomic scope" value="Bacteria"/>
</dbReference>
<keyword evidence="3" id="KW-1185">Reference proteome</keyword>
<dbReference type="HOGENOM" id="CLU_855004_0_0_0"/>
<dbReference type="EMBL" id="CP002467">
    <property type="protein sequence ID" value="ADV83030.1"/>
    <property type="molecule type" value="Genomic_DNA"/>
</dbReference>
<evidence type="ECO:0000256" key="1">
    <source>
        <dbReference type="SAM" id="SignalP"/>
    </source>
</evidence>
<protein>
    <recommendedName>
        <fullName evidence="4">Secreted protein</fullName>
    </recommendedName>
</protein>
<dbReference type="KEGG" id="tsa:AciPR4_2228"/>
<accession>E8UX67</accession>
<proteinExistence type="predicted"/>
<evidence type="ECO:0000313" key="2">
    <source>
        <dbReference type="EMBL" id="ADV83030.1"/>
    </source>
</evidence>
<dbReference type="OrthoDB" id="384721at2"/>
<feature type="signal peptide" evidence="1">
    <location>
        <begin position="1"/>
        <end position="21"/>
    </location>
</feature>
<evidence type="ECO:0008006" key="4">
    <source>
        <dbReference type="Google" id="ProtNLM"/>
    </source>
</evidence>
<dbReference type="AlphaFoldDB" id="E8UX67"/>
<organism evidence="2 3">
    <name type="scientific">Terriglobus saanensis (strain ATCC BAA-1853 / DSM 23119 / SP1PR4)</name>
    <dbReference type="NCBI Taxonomy" id="401053"/>
    <lineage>
        <taxon>Bacteria</taxon>
        <taxon>Pseudomonadati</taxon>
        <taxon>Acidobacteriota</taxon>
        <taxon>Terriglobia</taxon>
        <taxon>Terriglobales</taxon>
        <taxon>Acidobacteriaceae</taxon>
        <taxon>Terriglobus</taxon>
    </lineage>
</organism>
<name>E8UX67_TERSS</name>
<sequence length="334" mass="37608">MMSRFFTATTLLICTSAILLAAPKTTVTPGARTVVLAHNAYPDHGKYADRIDRAIASGTPVMIEEDLAWINGHSYIVHGAKNASPDDPTLETYFFPKIKPVMEQALRDGNKGNWPIVTLYLDIKNDPPEHLQYINHLLDQYNAWLTTAPKTGDPGQQSPLKFGPMMILVEDKQNDIKQRFFYDDVPAGGSIRVFGSYTKPVENPAHLPKLDFINSLVAVPMSQITTQKADNYHRWWGVDWAYVEKGGEEHHGVWGKEQVARLNEIVRYGHGLGYLMGFYCLDDFTAAENQGWEDEYNFGSISDVVPRWTAAIHAHADILSTDQYEVLAKQIRAR</sequence>
<evidence type="ECO:0000313" key="3">
    <source>
        <dbReference type="Proteomes" id="UP000006844"/>
    </source>
</evidence>
<dbReference type="STRING" id="401053.AciPR4_2228"/>
<dbReference type="Proteomes" id="UP000006844">
    <property type="component" value="Chromosome"/>
</dbReference>